<evidence type="ECO:0000256" key="1">
    <source>
        <dbReference type="ARBA" id="ARBA00022729"/>
    </source>
</evidence>
<dbReference type="PANTHER" id="PTHR30570">
    <property type="entry name" value="PERIPLASMIC PHOSPHATE BINDING COMPONENT OF PHOSPHATE ABC TRANSPORTER"/>
    <property type="match status" value="1"/>
</dbReference>
<dbReference type="InterPro" id="IPR024370">
    <property type="entry name" value="PBP_domain"/>
</dbReference>
<evidence type="ECO:0000259" key="2">
    <source>
        <dbReference type="Pfam" id="PF12849"/>
    </source>
</evidence>
<dbReference type="EMBL" id="CAEZWE010000116">
    <property type="protein sequence ID" value="CAB4667219.1"/>
    <property type="molecule type" value="Genomic_DNA"/>
</dbReference>
<evidence type="ECO:0000313" key="3">
    <source>
        <dbReference type="EMBL" id="CAB4667219.1"/>
    </source>
</evidence>
<dbReference type="Gene3D" id="3.40.190.10">
    <property type="entry name" value="Periplasmic binding protein-like II"/>
    <property type="match status" value="2"/>
</dbReference>
<organism evidence="3">
    <name type="scientific">freshwater metagenome</name>
    <dbReference type="NCBI Taxonomy" id="449393"/>
    <lineage>
        <taxon>unclassified sequences</taxon>
        <taxon>metagenomes</taxon>
        <taxon>ecological metagenomes</taxon>
    </lineage>
</organism>
<keyword evidence="1" id="KW-0732">Signal</keyword>
<proteinExistence type="predicted"/>
<accession>A0A6J6M1P7</accession>
<sequence>MSFSDLWVLLGPDATGRNSWSDANDAAAELKAKIGDKNGVINAPYPDAKLTVTAPGEESGTYDSFVEIVLGSVAKSLEVEDDQARPDYTASPNDNVIIEGIAANDTSLGWVGFAFVEENLDTIKPLKVDAGKGCIEATNESIASGEFPIARALYIYVNKAKAESNPALAQFVDFYLSDAGLGVIGSGEGQVPYVSLAAADLEATRAVWTAKTVGTRDGGK</sequence>
<gene>
    <name evidence="3" type="ORF">UFOPK2169_01767</name>
</gene>
<dbReference type="SUPFAM" id="SSF53850">
    <property type="entry name" value="Periplasmic binding protein-like II"/>
    <property type="match status" value="1"/>
</dbReference>
<dbReference type="InterPro" id="IPR050811">
    <property type="entry name" value="Phosphate_ABC_transporter"/>
</dbReference>
<reference evidence="3" key="1">
    <citation type="submission" date="2020-05" db="EMBL/GenBank/DDBJ databases">
        <authorList>
            <person name="Chiriac C."/>
            <person name="Salcher M."/>
            <person name="Ghai R."/>
            <person name="Kavagutti S V."/>
        </authorList>
    </citation>
    <scope>NUCLEOTIDE SEQUENCE</scope>
</reference>
<protein>
    <submittedName>
        <fullName evidence="3">Unannotated protein</fullName>
    </submittedName>
</protein>
<dbReference type="AlphaFoldDB" id="A0A6J6M1P7"/>
<feature type="domain" description="PBP" evidence="2">
    <location>
        <begin position="20"/>
        <end position="178"/>
    </location>
</feature>
<dbReference type="Pfam" id="PF12849">
    <property type="entry name" value="PBP_like_2"/>
    <property type="match status" value="1"/>
</dbReference>
<name>A0A6J6M1P7_9ZZZZ</name>
<dbReference type="PANTHER" id="PTHR30570:SF1">
    <property type="entry name" value="PHOSPHATE-BINDING PROTEIN PSTS"/>
    <property type="match status" value="1"/>
</dbReference>